<dbReference type="Pfam" id="PF07228">
    <property type="entry name" value="SpoIIE"/>
    <property type="match status" value="1"/>
</dbReference>
<accession>A0A2N3HZZ0</accession>
<dbReference type="RefSeq" id="WP_101359920.1">
    <property type="nucleotide sequence ID" value="NZ_NKXO01000079.1"/>
</dbReference>
<dbReference type="InterPro" id="IPR001789">
    <property type="entry name" value="Sig_transdc_resp-reg_receiver"/>
</dbReference>
<evidence type="ECO:0000256" key="3">
    <source>
        <dbReference type="SAM" id="Coils"/>
    </source>
</evidence>
<keyword evidence="3" id="KW-0175">Coiled coil</keyword>
<evidence type="ECO:0000256" key="2">
    <source>
        <dbReference type="PROSITE-ProRule" id="PRU00169"/>
    </source>
</evidence>
<evidence type="ECO:0000313" key="6">
    <source>
        <dbReference type="Proteomes" id="UP000233387"/>
    </source>
</evidence>
<reference evidence="5 6" key="1">
    <citation type="submission" date="2017-06" db="EMBL/GenBank/DDBJ databases">
        <title>Raineya orbicola gen. nov., sp. nov. a slightly thermophilic bacterium of the phylum Bacteroidetes and the description of Raineyaceae fam. nov.</title>
        <authorList>
            <person name="Albuquerque L."/>
            <person name="Polonia A.R.M."/>
            <person name="Barroso C."/>
            <person name="Froufe H.J.C."/>
            <person name="Lage O."/>
            <person name="Lobo-Da-Cunha A."/>
            <person name="Egas C."/>
            <person name="Da Costa M.S."/>
        </authorList>
    </citation>
    <scope>NUCLEOTIDE SEQUENCE [LARGE SCALE GENOMIC DNA]</scope>
    <source>
        <strain evidence="5 6">SPSPC-11</strain>
    </source>
</reference>
<dbReference type="AlphaFoldDB" id="A0A2N3HZZ0"/>
<dbReference type="Gene3D" id="3.60.40.10">
    <property type="entry name" value="PPM-type phosphatase domain"/>
    <property type="match status" value="1"/>
</dbReference>
<sequence>MNSLREKHSILYIDDEQSNLDIFRISFKREYNIFTAYEPEQAFEILKNNQIDIIIADQQMPQMTGTQFLEKTLQEYPEAIRIILTGYADIQVVIEAINKCGIYKYITKPWEREDIKMTLEKAVETVKIKRENQWLVQSLEQELTKLEAKYFEQYKEAREYARKLEKQKAEISAMYRKLGQNINYASKIQNALLPKDKTLLEFFQDFFEINAPLDVVSGDFYWFHQVSDFEAYLAIVDCTGHGIAGALMSVIGHTELNKAIKERRIREPKDILEVIHQDLSNSLFSNETSDGMDVALCRFQKTSPFHYRMTFAGARRPLYILQNSIILEVPGSRKSVGGLQIYAEGKYEQHSLHLESGNQLYLFTDGVPDIANDNRQKFGLKRLKDLILRTYQLPAEEQKLQIMQEVAEFKQDTAQRDDFLMLSVRL</sequence>
<feature type="domain" description="Response regulatory" evidence="4">
    <location>
        <begin position="9"/>
        <end position="123"/>
    </location>
</feature>
<evidence type="ECO:0000313" key="5">
    <source>
        <dbReference type="EMBL" id="PKQ63622.1"/>
    </source>
</evidence>
<organism evidence="5 6">
    <name type="scientific">Raineya orbicola</name>
    <dbReference type="NCBI Taxonomy" id="2016530"/>
    <lineage>
        <taxon>Bacteria</taxon>
        <taxon>Pseudomonadati</taxon>
        <taxon>Bacteroidota</taxon>
        <taxon>Cytophagia</taxon>
        <taxon>Cytophagales</taxon>
        <taxon>Raineyaceae</taxon>
        <taxon>Raineya</taxon>
    </lineage>
</organism>
<comment type="caution">
    <text evidence="5">The sequence shown here is derived from an EMBL/GenBank/DDBJ whole genome shotgun (WGS) entry which is preliminary data.</text>
</comment>
<keyword evidence="6" id="KW-1185">Reference proteome</keyword>
<dbReference type="PANTHER" id="PTHR43156">
    <property type="entry name" value="STAGE II SPORULATION PROTEIN E-RELATED"/>
    <property type="match status" value="1"/>
</dbReference>
<dbReference type="Proteomes" id="UP000233387">
    <property type="component" value="Unassembled WGS sequence"/>
</dbReference>
<dbReference type="InterPro" id="IPR052016">
    <property type="entry name" value="Bact_Sigma-Reg"/>
</dbReference>
<evidence type="ECO:0000259" key="4">
    <source>
        <dbReference type="PROSITE" id="PS50110"/>
    </source>
</evidence>
<gene>
    <name evidence="5" type="ORF">Rain11_2657</name>
</gene>
<dbReference type="InterPro" id="IPR036457">
    <property type="entry name" value="PPM-type-like_dom_sf"/>
</dbReference>
<dbReference type="PROSITE" id="PS50110">
    <property type="entry name" value="RESPONSE_REGULATORY"/>
    <property type="match status" value="1"/>
</dbReference>
<dbReference type="CDD" id="cd17569">
    <property type="entry name" value="REC_HupR-like"/>
    <property type="match status" value="1"/>
</dbReference>
<dbReference type="SMART" id="SM00448">
    <property type="entry name" value="REC"/>
    <property type="match status" value="1"/>
</dbReference>
<dbReference type="GO" id="GO:0016791">
    <property type="term" value="F:phosphatase activity"/>
    <property type="evidence" value="ECO:0007669"/>
    <property type="project" value="TreeGrafter"/>
</dbReference>
<dbReference type="Gene3D" id="3.40.50.2300">
    <property type="match status" value="1"/>
</dbReference>
<feature type="coiled-coil region" evidence="3">
    <location>
        <begin position="129"/>
        <end position="181"/>
    </location>
</feature>
<protein>
    <submittedName>
        <fullName evidence="5">Response regulator receiver domain</fullName>
    </submittedName>
</protein>
<dbReference type="Pfam" id="PF00072">
    <property type="entry name" value="Response_reg"/>
    <property type="match status" value="1"/>
</dbReference>
<dbReference type="OrthoDB" id="1119265at2"/>
<evidence type="ECO:0000256" key="1">
    <source>
        <dbReference type="ARBA" id="ARBA00022801"/>
    </source>
</evidence>
<dbReference type="EMBL" id="NKXO01000079">
    <property type="protein sequence ID" value="PKQ63622.1"/>
    <property type="molecule type" value="Genomic_DNA"/>
</dbReference>
<keyword evidence="1" id="KW-0378">Hydrolase</keyword>
<proteinExistence type="predicted"/>
<dbReference type="SUPFAM" id="SSF52172">
    <property type="entry name" value="CheY-like"/>
    <property type="match status" value="1"/>
</dbReference>
<dbReference type="SMART" id="SM00331">
    <property type="entry name" value="PP2C_SIG"/>
    <property type="match status" value="1"/>
</dbReference>
<dbReference type="InterPro" id="IPR011006">
    <property type="entry name" value="CheY-like_superfamily"/>
</dbReference>
<name>A0A2N3HZZ0_9BACT</name>
<dbReference type="InterPro" id="IPR001932">
    <property type="entry name" value="PPM-type_phosphatase-like_dom"/>
</dbReference>
<keyword evidence="2" id="KW-0597">Phosphoprotein</keyword>
<dbReference type="GO" id="GO:0000160">
    <property type="term" value="P:phosphorelay signal transduction system"/>
    <property type="evidence" value="ECO:0007669"/>
    <property type="project" value="InterPro"/>
</dbReference>
<dbReference type="PANTHER" id="PTHR43156:SF9">
    <property type="entry name" value="HAMP DOMAIN-CONTAINING PROTEIN"/>
    <property type="match status" value="1"/>
</dbReference>
<feature type="modified residue" description="4-aspartylphosphate" evidence="2">
    <location>
        <position position="57"/>
    </location>
</feature>